<feature type="compositionally biased region" description="Polar residues" evidence="1">
    <location>
        <begin position="1314"/>
        <end position="1333"/>
    </location>
</feature>
<feature type="region of interest" description="Disordered" evidence="1">
    <location>
        <begin position="1194"/>
        <end position="1397"/>
    </location>
</feature>
<evidence type="ECO:0000313" key="3">
    <source>
        <dbReference type="EMBL" id="KAK9818865.1"/>
    </source>
</evidence>
<feature type="region of interest" description="Disordered" evidence="1">
    <location>
        <begin position="1861"/>
        <end position="1923"/>
    </location>
</feature>
<keyword evidence="2" id="KW-0812">Transmembrane</keyword>
<feature type="compositionally biased region" description="Polar residues" evidence="1">
    <location>
        <begin position="685"/>
        <end position="696"/>
    </location>
</feature>
<feature type="compositionally biased region" description="Low complexity" evidence="1">
    <location>
        <begin position="768"/>
        <end position="780"/>
    </location>
</feature>
<feature type="transmembrane region" description="Helical" evidence="2">
    <location>
        <begin position="24"/>
        <end position="43"/>
    </location>
</feature>
<evidence type="ECO:0000256" key="2">
    <source>
        <dbReference type="SAM" id="Phobius"/>
    </source>
</evidence>
<feature type="compositionally biased region" description="Low complexity" evidence="1">
    <location>
        <begin position="437"/>
        <end position="450"/>
    </location>
</feature>
<name>A0AAW1Q977_9CHLO</name>
<feature type="compositionally biased region" description="Basic and acidic residues" evidence="1">
    <location>
        <begin position="1122"/>
        <end position="1136"/>
    </location>
</feature>
<feature type="compositionally biased region" description="Polar residues" evidence="1">
    <location>
        <begin position="1669"/>
        <end position="1688"/>
    </location>
</feature>
<reference evidence="3 4" key="1">
    <citation type="journal article" date="2024" name="Nat. Commun.">
        <title>Phylogenomics reveals the evolutionary origins of lichenization in chlorophyte algae.</title>
        <authorList>
            <person name="Puginier C."/>
            <person name="Libourel C."/>
            <person name="Otte J."/>
            <person name="Skaloud P."/>
            <person name="Haon M."/>
            <person name="Grisel S."/>
            <person name="Petersen M."/>
            <person name="Berrin J.G."/>
            <person name="Delaux P.M."/>
            <person name="Dal Grande F."/>
            <person name="Keller J."/>
        </authorList>
    </citation>
    <scope>NUCLEOTIDE SEQUENCE [LARGE SCALE GENOMIC DNA]</scope>
    <source>
        <strain evidence="3 4">SAG 2145</strain>
    </source>
</reference>
<sequence length="2259" mass="244332">MPPYSIEEATVLAYTPFGTSTADAIVVTCLYFLFLCAAVANFLYTKYPWYDVLIVSLAFRTAAFGVRAAYTVSYKPALGGTFLAFSNAGFGANIAAVSLVALSWLQSIGDWYYGKWMKRFYMFYSLLMVASVITFGPICGVIAAGLEYGDYRTRAASYGERLRVAATYGLLSAVVGVFILVCCLLVRVFVTHRQHMRRVPATQTTPERRPQLLALLIPCLIFLALRGTTGALAIYPSKERFWVEDYLYYSLDTLPEFLTALILCWPTLMARIGQGYPRATDPEKAKKVAKGELSPNDLRTDQNESSHGRADADAPEVLKQQDQMALDDQLLGRSSGPSRRLACPSRDSIKIVPVLFRYPQVTAVDATATKSARQGISGSLSASRACSFWYCSCFPTYRGYHTEQQFHLQNLSRDISPGAPAPPQLMNHQAAHPLSYPGQPQGSGLGQSLPPIDPADEQETHMSQLAVWENFAEHGIAIQFAPEEAQALEDSALEAAMRASMQDVQSTRGGYNDEVLASSASSAQQRAQLAAEPWTHQEAQQVINSASGAQTPVGQQDLEPMEAYPFPAVANGRPEPSLQQQPQQQQPRQVPAMGLTPSTAPKKEKKGLMRKVFRRGSSKKDRAGMAEEDPGNMPGNSRPMQPSPMLAAPQQVPAGATLPSVPREQLQPRNARTQSSGLQGPEPPLSQNLRTPQHPTSGAPLHLQEPQPTFAPALVPGTIMQAQSIYDSPPGYLRPGHPPLSPIIEPSVTPSATSSPDVALPHIHDSSSDAPESPGSSSMSHGQHVQRSPDAGPAPSAAPAKRPWFTLGSPGQSEGPQGSLEPPSRRFVRAPSRDIGQRGQDGVNTIYATPQLSPSSTPGQQTPLSSGMHTPPRVGTQGQQFPSQQLQGYPPIPYHHNERVPRNAGNLPPGEPLTDFEDESRMAAAISASEHSSHEHAAARSAAQGEQVDSEDAMMAIAIAESKLAAVYDDLLRDSVLLRKDLEYALAGCNDKQAAFIRISTEVELAMSRTANGRLGDEERHQLQQDAKECGHNLKQSQVRVSALIDAVDELESMEAFIRETKPPAAEAATLIEDIVRQLLEKLNALGLFFRQDYTPAQDKGDETDRSADQVRTAPVAPRTPAIEDSRSSVKDRPRDLTASPDLSRLPEFPESPEPANTFVASLPNQPPTHASAAPLNAPHAIPAWETPAVRDAAMGDASTASRGMTAYGDSESEDEAPQPGMVEPHSSWWADAAEPQPLSQPWQASLGAPPKPVSRFVRRVPSADPFPVREEDEEDASPLAIHENEPSLGFRQHQVGTQLPAAAVQEQQIEELQPSSFLQQPTGALQPAQMQESADLAPAHEPMLHTEDQHRVTPAEPFDESFAESFEPYDVTHGPRGAPPRAPTDVHVPGKAEPSPVEYSDATLLLQNLGGDSDEDFDQPFDQPHEAGPFADKPHTKQPTLEVPNHVVEAKSGHLDPGQHHAAPQPDLPSPPVAGGLFQRILDKQLHSEAAEEPVQALQQPMQAALVSEPPAWDRPTLHQNGSTEPPLSSYLRADGAVQQSALQAAPVSEPPSWDQPMAPNGAAASSVQPTQPALVSEPPAWNLPTAPKEVGRSSGQELAGPVAVGADTHLPPAAPPVKAETPPTSPPGKASFERKQSARNKALEALISRFEKPADKPLEPPMRRSSSRPTQAVPSSPFTESKQEQVVQAAPPSKLPTPPTTTKAAMQNGAAKEVTADRPSSPTTFPPPSPANNFPRNNGNAKGVLADRPDSPKLPAPPTGPAALLQDVTAQASLVGHPPTRLPSPPKQAAKTPTRPEEIVPPLDSNPSPDGAADRALPSSRSSSLASRASSSAVLKFDPNSDLIKSLKEAGIAKPLLPLSDEASSPLGLGPDGSRKAGVGSRSVDRGISLSMGELEGKSTSASLSSIPSGRMVTRASTGTKVSDIRERNKLLLSKASNQLATVLHEAPKLDEDAAGGKLSNSAIRRAPQVVALFQELRNFLSDNGMMDLNLAEPGDASGASANGLSTHPSSESDDLSLRTGAASKRVLQNLERNRRLLTKTAAEINRRHPRSMVDLASFVADMDERLAVLPEERAILRAFKDWPLERYETMREAAALYRELAYFTEKQQTWSLLKGTCQEENRRIEAFFDNMRKRMEALMAQQEGTEKRFESAELPWDKQALRRVRVASLNLSTLSMSKTLFEVANLERSSQLQNEKCLDHLAEAVRLAYKTHQFAGGFNVDCIELFEKVKRLTQYYIRCIDPTWLKEHKHAQRAGK</sequence>
<feature type="region of interest" description="Disordered" evidence="1">
    <location>
        <begin position="413"/>
        <end position="460"/>
    </location>
</feature>
<evidence type="ECO:0000313" key="4">
    <source>
        <dbReference type="Proteomes" id="UP001438707"/>
    </source>
</evidence>
<organism evidence="3 4">
    <name type="scientific">Apatococcus lobatus</name>
    <dbReference type="NCBI Taxonomy" id="904363"/>
    <lineage>
        <taxon>Eukaryota</taxon>
        <taxon>Viridiplantae</taxon>
        <taxon>Chlorophyta</taxon>
        <taxon>core chlorophytes</taxon>
        <taxon>Trebouxiophyceae</taxon>
        <taxon>Chlorellales</taxon>
        <taxon>Chlorellaceae</taxon>
        <taxon>Apatococcus</taxon>
    </lineage>
</organism>
<keyword evidence="4" id="KW-1185">Reference proteome</keyword>
<feature type="region of interest" description="Disordered" evidence="1">
    <location>
        <begin position="517"/>
        <end position="538"/>
    </location>
</feature>
<feature type="compositionally biased region" description="Basic and acidic residues" evidence="1">
    <location>
        <begin position="1099"/>
        <end position="1109"/>
    </location>
</feature>
<feature type="compositionally biased region" description="Polar residues" evidence="1">
    <location>
        <begin position="842"/>
        <end position="868"/>
    </location>
</feature>
<feature type="compositionally biased region" description="Low complexity" evidence="1">
    <location>
        <begin position="1816"/>
        <end position="1834"/>
    </location>
</feature>
<feature type="compositionally biased region" description="Polar residues" evidence="1">
    <location>
        <begin position="2002"/>
        <end position="2012"/>
    </location>
</feature>
<feature type="compositionally biased region" description="Low complexity" evidence="1">
    <location>
        <begin position="875"/>
        <end position="888"/>
    </location>
</feature>
<feature type="region of interest" description="Disordered" evidence="1">
    <location>
        <begin position="1409"/>
        <end position="1834"/>
    </location>
</feature>
<feature type="compositionally biased region" description="Polar residues" evidence="1">
    <location>
        <begin position="1565"/>
        <end position="1575"/>
    </location>
</feature>
<feature type="compositionally biased region" description="Polar residues" evidence="1">
    <location>
        <begin position="667"/>
        <end position="678"/>
    </location>
</feature>
<feature type="compositionally biased region" description="Basic and acidic residues" evidence="1">
    <location>
        <begin position="1482"/>
        <end position="1491"/>
    </location>
</feature>
<feature type="transmembrane region" description="Helical" evidence="2">
    <location>
        <begin position="211"/>
        <end position="235"/>
    </location>
</feature>
<comment type="caution">
    <text evidence="3">The sequence shown here is derived from an EMBL/GenBank/DDBJ whole genome shotgun (WGS) entry which is preliminary data.</text>
</comment>
<feature type="compositionally biased region" description="Low complexity" evidence="1">
    <location>
        <begin position="517"/>
        <end position="531"/>
    </location>
</feature>
<feature type="transmembrane region" description="Helical" evidence="2">
    <location>
        <begin position="50"/>
        <end position="70"/>
    </location>
</feature>
<feature type="region of interest" description="Disordered" evidence="1">
    <location>
        <begin position="566"/>
        <end position="946"/>
    </location>
</feature>
<keyword evidence="2" id="KW-0472">Membrane</keyword>
<evidence type="ECO:0000256" key="1">
    <source>
        <dbReference type="SAM" id="MobiDB-lite"/>
    </source>
</evidence>
<accession>A0AAW1Q977</accession>
<feature type="compositionally biased region" description="Basic residues" evidence="1">
    <location>
        <begin position="603"/>
        <end position="617"/>
    </location>
</feature>
<dbReference type="EMBL" id="JALJOS010000053">
    <property type="protein sequence ID" value="KAK9818865.1"/>
    <property type="molecule type" value="Genomic_DNA"/>
</dbReference>
<protein>
    <submittedName>
        <fullName evidence="3">Uncharacterized protein</fullName>
    </submittedName>
</protein>
<feature type="compositionally biased region" description="Basic and acidic residues" evidence="1">
    <location>
        <begin position="1343"/>
        <end position="1354"/>
    </location>
</feature>
<dbReference type="Proteomes" id="UP001438707">
    <property type="component" value="Unassembled WGS sequence"/>
</dbReference>
<feature type="compositionally biased region" description="Low complexity" evidence="1">
    <location>
        <begin position="574"/>
        <end position="591"/>
    </location>
</feature>
<feature type="compositionally biased region" description="Basic and acidic residues" evidence="1">
    <location>
        <begin position="298"/>
        <end position="312"/>
    </location>
</feature>
<feature type="transmembrane region" description="Helical" evidence="2">
    <location>
        <begin position="82"/>
        <end position="105"/>
    </location>
</feature>
<feature type="compositionally biased region" description="Basic and acidic residues" evidence="1">
    <location>
        <begin position="1449"/>
        <end position="1460"/>
    </location>
</feature>
<feature type="compositionally biased region" description="Polar residues" evidence="1">
    <location>
        <begin position="1519"/>
        <end position="1528"/>
    </location>
</feature>
<feature type="transmembrane region" description="Helical" evidence="2">
    <location>
        <begin position="166"/>
        <end position="190"/>
    </location>
</feature>
<gene>
    <name evidence="3" type="ORF">WJX74_003130</name>
</gene>
<keyword evidence="2" id="KW-1133">Transmembrane helix</keyword>
<feature type="region of interest" description="Disordered" evidence="1">
    <location>
        <begin position="1096"/>
        <end position="1175"/>
    </location>
</feature>
<feature type="region of interest" description="Disordered" evidence="1">
    <location>
        <begin position="1994"/>
        <end position="2021"/>
    </location>
</feature>
<feature type="compositionally biased region" description="Polar residues" evidence="1">
    <location>
        <begin position="1900"/>
        <end position="1910"/>
    </location>
</feature>
<proteinExistence type="predicted"/>
<feature type="region of interest" description="Disordered" evidence="1">
    <location>
        <begin position="280"/>
        <end position="315"/>
    </location>
</feature>
<feature type="compositionally biased region" description="Low complexity" evidence="1">
    <location>
        <begin position="789"/>
        <end position="819"/>
    </location>
</feature>
<feature type="compositionally biased region" description="Basic and acidic residues" evidence="1">
    <location>
        <begin position="280"/>
        <end position="290"/>
    </location>
</feature>
<feature type="transmembrane region" description="Helical" evidence="2">
    <location>
        <begin position="126"/>
        <end position="146"/>
    </location>
</feature>
<feature type="compositionally biased region" description="Basic and acidic residues" evidence="1">
    <location>
        <begin position="1651"/>
        <end position="1664"/>
    </location>
</feature>